<dbReference type="Proteomes" id="UP000324104">
    <property type="component" value="Unassembled WGS sequence"/>
</dbReference>
<evidence type="ECO:0000313" key="2">
    <source>
        <dbReference type="EMBL" id="TYT62149.1"/>
    </source>
</evidence>
<name>A0A5D5AK64_9EURY</name>
<dbReference type="NCBIfam" id="TIGR00149">
    <property type="entry name" value="TIGR00149_YjbQ"/>
    <property type="match status" value="1"/>
</dbReference>
<dbReference type="Gene3D" id="2.60.120.460">
    <property type="entry name" value="YjbQ-like"/>
    <property type="match status" value="1"/>
</dbReference>
<dbReference type="PANTHER" id="PTHR30615">
    <property type="entry name" value="UNCHARACTERIZED PROTEIN YJBQ-RELATED"/>
    <property type="match status" value="1"/>
</dbReference>
<dbReference type="InterPro" id="IPR001602">
    <property type="entry name" value="UPF0047_YjbQ-like"/>
</dbReference>
<dbReference type="PIRSF" id="PIRSF004681">
    <property type="entry name" value="UCP004681"/>
    <property type="match status" value="1"/>
</dbReference>
<gene>
    <name evidence="2" type="ORF">FYC77_09320</name>
</gene>
<dbReference type="RefSeq" id="WP_149081236.1">
    <property type="nucleotide sequence ID" value="NZ_VTAW01000010.1"/>
</dbReference>
<keyword evidence="3" id="KW-1185">Reference proteome</keyword>
<reference evidence="2 3" key="1">
    <citation type="submission" date="2019-08" db="EMBL/GenBank/DDBJ databases">
        <title>Archaea genome.</title>
        <authorList>
            <person name="Kajale S."/>
            <person name="Shouche Y."/>
            <person name="Deshpande N."/>
            <person name="Sharma A."/>
        </authorList>
    </citation>
    <scope>NUCLEOTIDE SEQUENCE [LARGE SCALE GENOMIC DNA]</scope>
    <source>
        <strain evidence="2 3">ESP3B_9</strain>
    </source>
</reference>
<evidence type="ECO:0000256" key="1">
    <source>
        <dbReference type="ARBA" id="ARBA00005534"/>
    </source>
</evidence>
<evidence type="ECO:0000313" key="3">
    <source>
        <dbReference type="Proteomes" id="UP000324104"/>
    </source>
</evidence>
<dbReference type="SUPFAM" id="SSF111038">
    <property type="entry name" value="YjbQ-like"/>
    <property type="match status" value="1"/>
</dbReference>
<sequence length="134" mass="14652">MSEPEDDRHAQFSIATDNRLSVREITDEVERTLPAGVSGTATVFVQHTTAGVTINEAEPRLLSDFEDALEDLVPNTGWNHDELDGNADSHVRSMLVGPSVTVPVSDGSLALGTWQSVLFVECDGPRTRTVQVYW</sequence>
<dbReference type="PROSITE" id="PS01314">
    <property type="entry name" value="UPF0047"/>
    <property type="match status" value="1"/>
</dbReference>
<comment type="caution">
    <text evidence="2">The sequence shown here is derived from an EMBL/GenBank/DDBJ whole genome shotgun (WGS) entry which is preliminary data.</text>
</comment>
<comment type="similarity">
    <text evidence="1">Belongs to the UPF0047 family.</text>
</comment>
<dbReference type="PANTHER" id="PTHR30615:SF8">
    <property type="entry name" value="UPF0047 PROTEIN C4A8.02C"/>
    <property type="match status" value="1"/>
</dbReference>
<proteinExistence type="inferred from homology"/>
<dbReference type="AlphaFoldDB" id="A0A5D5AK64"/>
<accession>A0A5D5AK64</accession>
<dbReference type="EMBL" id="VTAW01000010">
    <property type="protein sequence ID" value="TYT62149.1"/>
    <property type="molecule type" value="Genomic_DNA"/>
</dbReference>
<protein>
    <submittedName>
        <fullName evidence="2">YjbQ family protein</fullName>
    </submittedName>
</protein>
<organism evidence="2 3">
    <name type="scientific">Natrialba swarupiae</name>
    <dbReference type="NCBI Taxonomy" id="2448032"/>
    <lineage>
        <taxon>Archaea</taxon>
        <taxon>Methanobacteriati</taxon>
        <taxon>Methanobacteriota</taxon>
        <taxon>Stenosarchaea group</taxon>
        <taxon>Halobacteria</taxon>
        <taxon>Halobacteriales</taxon>
        <taxon>Natrialbaceae</taxon>
        <taxon>Natrialba</taxon>
    </lineage>
</organism>
<dbReference type="InterPro" id="IPR035917">
    <property type="entry name" value="YjbQ-like_sf"/>
</dbReference>
<dbReference type="Pfam" id="PF01894">
    <property type="entry name" value="YjbQ"/>
    <property type="match status" value="1"/>
</dbReference>